<proteinExistence type="predicted"/>
<dbReference type="Proteomes" id="UP000253099">
    <property type="component" value="Unassembled WGS sequence"/>
</dbReference>
<evidence type="ECO:0000313" key="2">
    <source>
        <dbReference type="Proteomes" id="UP000253099"/>
    </source>
</evidence>
<evidence type="ECO:0000313" key="1">
    <source>
        <dbReference type="EMBL" id="RBQ22809.1"/>
    </source>
</evidence>
<comment type="caution">
    <text evidence="1">The sequence shown here is derived from an EMBL/GenBank/DDBJ whole genome shotgun (WGS) entry which is preliminary data.</text>
</comment>
<sequence length="59" mass="6705">MLNSMLTTKYIGQGKTNSNGLAILNYKVTNTGNLQVKYSFEENENYLSFINKLHICSKN</sequence>
<name>A0A366MB98_9EURY</name>
<protein>
    <submittedName>
        <fullName evidence="1">Uncharacterized protein</fullName>
    </submittedName>
</protein>
<gene>
    <name evidence="1" type="ORF">ALNOE001_15020</name>
</gene>
<reference evidence="1 2" key="1">
    <citation type="submission" date="2018-06" db="EMBL/GenBank/DDBJ databases">
        <title>Genomic insight into two independent archaeal endosymbiosis events.</title>
        <authorList>
            <person name="Lind A.E."/>
            <person name="Lewis W.H."/>
            <person name="Spang A."/>
            <person name="Guy L."/>
            <person name="Embley M.T."/>
            <person name="Ettema T.J.G."/>
        </authorList>
    </citation>
    <scope>NUCLEOTIDE SEQUENCE [LARGE SCALE GENOMIC DNA]</scope>
    <source>
        <strain evidence="1">NOE</strain>
    </source>
</reference>
<organism evidence="1 2">
    <name type="scientific">Candidatus Methanobinarius endosymbioticus</name>
    <dbReference type="NCBI Taxonomy" id="2006182"/>
    <lineage>
        <taxon>Archaea</taxon>
        <taxon>Methanobacteriati</taxon>
        <taxon>Methanobacteriota</taxon>
        <taxon>Methanomada group</taxon>
        <taxon>Methanobacteria</taxon>
        <taxon>Methanobacteriales</taxon>
        <taxon>Methanobacteriaceae</taxon>
        <taxon>Candidatus Methanobinarius</taxon>
    </lineage>
</organism>
<dbReference type="EMBL" id="NIZT01000039">
    <property type="protein sequence ID" value="RBQ22809.1"/>
    <property type="molecule type" value="Genomic_DNA"/>
</dbReference>
<keyword evidence="2" id="KW-1185">Reference proteome</keyword>
<dbReference type="AlphaFoldDB" id="A0A366MB98"/>
<accession>A0A366MB98</accession>